<dbReference type="CDD" id="cd00158">
    <property type="entry name" value="RHOD"/>
    <property type="match status" value="1"/>
</dbReference>
<protein>
    <recommendedName>
        <fullName evidence="1">Rhodanese domain-containing protein</fullName>
    </recommendedName>
</protein>
<dbReference type="Gene3D" id="3.40.250.10">
    <property type="entry name" value="Rhodanese-like domain"/>
    <property type="match status" value="1"/>
</dbReference>
<dbReference type="Pfam" id="PF00581">
    <property type="entry name" value="Rhodanese"/>
    <property type="match status" value="1"/>
</dbReference>
<evidence type="ECO:0000259" key="1">
    <source>
        <dbReference type="PROSITE" id="PS50206"/>
    </source>
</evidence>
<reference evidence="2" key="1">
    <citation type="submission" date="2016-10" db="EMBL/GenBank/DDBJ databases">
        <authorList>
            <person name="de Groot N.N."/>
        </authorList>
    </citation>
    <scope>NUCLEOTIDE SEQUENCE</scope>
</reference>
<name>A0A1W1D824_9ZZZZ</name>
<dbReference type="SUPFAM" id="SSF52821">
    <property type="entry name" value="Rhodanese/Cell cycle control phosphatase"/>
    <property type="match status" value="1"/>
</dbReference>
<proteinExistence type="predicted"/>
<dbReference type="PROSITE" id="PS50206">
    <property type="entry name" value="RHODANESE_3"/>
    <property type="match status" value="1"/>
</dbReference>
<sequence>MRFLFYLFLLISVSSFAKEVLIENGLKSVPVIVGDEVISITRNQDRKHNIMKFYQGTWRGKIQPLHPFKSPLVETVAELEVIDYIDQISHGDDSILIVDSRPQSAIMITGKIPGAVRIDTKQLLSLEDRKSAFKRFNVAWKDNQWDFSNAKTLVLYCNGFWCGKSPRMIRKLLILDYPANKLKYYRGGMQAWRSVGLTTVK</sequence>
<dbReference type="SMART" id="SM00450">
    <property type="entry name" value="RHOD"/>
    <property type="match status" value="1"/>
</dbReference>
<gene>
    <name evidence="2" type="ORF">MNB_SUP05-4-31</name>
</gene>
<dbReference type="InterPro" id="IPR036873">
    <property type="entry name" value="Rhodanese-like_dom_sf"/>
</dbReference>
<dbReference type="InterPro" id="IPR001763">
    <property type="entry name" value="Rhodanese-like_dom"/>
</dbReference>
<dbReference type="EMBL" id="FPHR01000005">
    <property type="protein sequence ID" value="SFV76566.1"/>
    <property type="molecule type" value="Genomic_DNA"/>
</dbReference>
<accession>A0A1W1D824</accession>
<feature type="domain" description="Rhodanese" evidence="1">
    <location>
        <begin position="91"/>
        <end position="201"/>
    </location>
</feature>
<evidence type="ECO:0000313" key="2">
    <source>
        <dbReference type="EMBL" id="SFV76566.1"/>
    </source>
</evidence>
<organism evidence="2">
    <name type="scientific">hydrothermal vent metagenome</name>
    <dbReference type="NCBI Taxonomy" id="652676"/>
    <lineage>
        <taxon>unclassified sequences</taxon>
        <taxon>metagenomes</taxon>
        <taxon>ecological metagenomes</taxon>
    </lineage>
</organism>
<dbReference type="AlphaFoldDB" id="A0A1W1D824"/>